<evidence type="ECO:0000256" key="4">
    <source>
        <dbReference type="ARBA" id="ARBA00022795"/>
    </source>
</evidence>
<evidence type="ECO:0000256" key="1">
    <source>
        <dbReference type="ARBA" id="ARBA00003041"/>
    </source>
</evidence>
<keyword evidence="10" id="KW-0966">Cell projection</keyword>
<dbReference type="PANTHER" id="PTHR34982">
    <property type="entry name" value="YOP PROTEINS TRANSLOCATION PROTEIN L"/>
    <property type="match status" value="1"/>
</dbReference>
<evidence type="ECO:0000256" key="2">
    <source>
        <dbReference type="ARBA" id="ARBA00006602"/>
    </source>
</evidence>
<keyword evidence="5" id="KW-0653">Protein transport</keyword>
<keyword evidence="6" id="KW-1006">Bacterial flagellum protein export</keyword>
<dbReference type="InterPro" id="IPR022524">
    <property type="entry name" value="FliH_Bacilli"/>
</dbReference>
<evidence type="ECO:0000256" key="5">
    <source>
        <dbReference type="ARBA" id="ARBA00022927"/>
    </source>
</evidence>
<dbReference type="InterPro" id="IPR018035">
    <property type="entry name" value="Flagellar_FliH/T3SS_HrpE"/>
</dbReference>
<accession>A0A498DIJ4</accession>
<organism evidence="10 11">
    <name type="scientific">Oceanobacillus piezotolerans</name>
    <dbReference type="NCBI Taxonomy" id="2448030"/>
    <lineage>
        <taxon>Bacteria</taxon>
        <taxon>Bacillati</taxon>
        <taxon>Bacillota</taxon>
        <taxon>Bacilli</taxon>
        <taxon>Bacillales</taxon>
        <taxon>Bacillaceae</taxon>
        <taxon>Oceanobacillus</taxon>
    </lineage>
</organism>
<keyword evidence="10" id="KW-0282">Flagellum</keyword>
<feature type="domain" description="Flagellar assembly protein FliH/Type III secretion system HrpE" evidence="9">
    <location>
        <begin position="111"/>
        <end position="239"/>
    </location>
</feature>
<name>A0A498DIJ4_9BACI</name>
<keyword evidence="8" id="KW-0175">Coiled coil</keyword>
<dbReference type="GO" id="GO:0005829">
    <property type="term" value="C:cytosol"/>
    <property type="evidence" value="ECO:0007669"/>
    <property type="project" value="TreeGrafter"/>
</dbReference>
<keyword evidence="4" id="KW-1005">Bacterial flagellum biogenesis</keyword>
<protein>
    <recommendedName>
        <fullName evidence="7">Flagellar assembly protein FliH</fullName>
    </recommendedName>
</protein>
<feature type="coiled-coil region" evidence="8">
    <location>
        <begin position="31"/>
        <end position="76"/>
    </location>
</feature>
<dbReference type="EMBL" id="RCHR01000003">
    <property type="protein sequence ID" value="RLL45315.1"/>
    <property type="molecule type" value="Genomic_DNA"/>
</dbReference>
<dbReference type="InterPro" id="IPR051472">
    <property type="entry name" value="T3SS_Stator/FliH"/>
</dbReference>
<evidence type="ECO:0000256" key="6">
    <source>
        <dbReference type="ARBA" id="ARBA00023225"/>
    </source>
</evidence>
<keyword evidence="10" id="KW-0969">Cilium</keyword>
<dbReference type="OrthoDB" id="19020at2"/>
<reference evidence="10 11" key="1">
    <citation type="submission" date="2018-10" db="EMBL/GenBank/DDBJ databases">
        <title>Oceanobacillus sp. YLB-02 draft genome.</title>
        <authorList>
            <person name="Yu L."/>
        </authorList>
    </citation>
    <scope>NUCLEOTIDE SEQUENCE [LARGE SCALE GENOMIC DNA]</scope>
    <source>
        <strain evidence="10 11">YLB-02</strain>
    </source>
</reference>
<dbReference type="Proteomes" id="UP000270219">
    <property type="component" value="Unassembled WGS sequence"/>
</dbReference>
<keyword evidence="11" id="KW-1185">Reference proteome</keyword>
<dbReference type="PANTHER" id="PTHR34982:SF1">
    <property type="entry name" value="FLAGELLAR ASSEMBLY PROTEIN FLIH"/>
    <property type="match status" value="1"/>
</dbReference>
<evidence type="ECO:0000256" key="7">
    <source>
        <dbReference type="NCBIfam" id="TIGR03825"/>
    </source>
</evidence>
<evidence type="ECO:0000313" key="10">
    <source>
        <dbReference type="EMBL" id="RLL45315.1"/>
    </source>
</evidence>
<evidence type="ECO:0000256" key="3">
    <source>
        <dbReference type="ARBA" id="ARBA00022448"/>
    </source>
</evidence>
<dbReference type="NCBIfam" id="TIGR03825">
    <property type="entry name" value="FliH_bacil"/>
    <property type="match status" value="1"/>
</dbReference>
<evidence type="ECO:0000256" key="8">
    <source>
        <dbReference type="SAM" id="Coils"/>
    </source>
</evidence>
<dbReference type="GO" id="GO:0015031">
    <property type="term" value="P:protein transport"/>
    <property type="evidence" value="ECO:0007669"/>
    <property type="project" value="UniProtKB-KW"/>
</dbReference>
<dbReference type="AlphaFoldDB" id="A0A498DIJ4"/>
<sequence>MSNMENIPIQDKRVIKIKPVEFFKQEEKQLTPDLENEYDSIQRKISLAKKELDSLIKDQERQKESILLDIQTARDNWDKERDKWIEQAQNEGYTAGFSVGEEDGLQQYQALITQANDIVTAVKEDYHAMLEKSEETIAELAVVTAEKILKSHITEKPEAFLPIVKAAIKEIKEQAEVTIYLSPDNFQLVMDYKEELQSILENDTKLSIYLKEDLTENKCIIAHPFGQIDASVDTQLNQIRSILLEFQQEK</sequence>
<dbReference type="GO" id="GO:0044781">
    <property type="term" value="P:bacterial-type flagellum organization"/>
    <property type="evidence" value="ECO:0007669"/>
    <property type="project" value="UniProtKB-KW"/>
</dbReference>
<evidence type="ECO:0000259" key="9">
    <source>
        <dbReference type="Pfam" id="PF02108"/>
    </source>
</evidence>
<comment type="caution">
    <text evidence="10">The sequence shown here is derived from an EMBL/GenBank/DDBJ whole genome shotgun (WGS) entry which is preliminary data.</text>
</comment>
<evidence type="ECO:0000313" key="11">
    <source>
        <dbReference type="Proteomes" id="UP000270219"/>
    </source>
</evidence>
<gene>
    <name evidence="10" type="primary">fliH</name>
    <name evidence="10" type="ORF">D8M04_10700</name>
</gene>
<comment type="function">
    <text evidence="1">Needed for flagellar regrowth and assembly.</text>
</comment>
<dbReference type="Pfam" id="PF02108">
    <property type="entry name" value="FliH"/>
    <property type="match status" value="1"/>
</dbReference>
<keyword evidence="3" id="KW-0813">Transport</keyword>
<comment type="similarity">
    <text evidence="2">Belongs to the FliH family.</text>
</comment>
<proteinExistence type="inferred from homology"/>